<keyword evidence="1" id="KW-0808">Transferase</keyword>
<name>A0A915DVS1_9BILA</name>
<keyword evidence="2" id="KW-1185">Reference proteome</keyword>
<dbReference type="PANTHER" id="PTHR10605:SF65">
    <property type="entry name" value="GH20068P"/>
    <property type="match status" value="1"/>
</dbReference>
<protein>
    <submittedName>
        <fullName evidence="3">Uncharacterized protein</fullName>
    </submittedName>
</protein>
<dbReference type="SUPFAM" id="SSF52540">
    <property type="entry name" value="P-loop containing nucleoside triphosphate hydrolases"/>
    <property type="match status" value="1"/>
</dbReference>
<dbReference type="Gene3D" id="3.40.50.300">
    <property type="entry name" value="P-loop containing nucleotide triphosphate hydrolases"/>
    <property type="match status" value="1"/>
</dbReference>
<evidence type="ECO:0000313" key="2">
    <source>
        <dbReference type="Proteomes" id="UP000887574"/>
    </source>
</evidence>
<accession>A0A915DVS1</accession>
<evidence type="ECO:0000313" key="3">
    <source>
        <dbReference type="WBParaSite" id="jg23291"/>
    </source>
</evidence>
<dbReference type="InterPro" id="IPR037359">
    <property type="entry name" value="NST/OST"/>
</dbReference>
<dbReference type="Proteomes" id="UP000887574">
    <property type="component" value="Unplaced"/>
</dbReference>
<sequence length="81" mass="9662">MCFMVYYNKLELNKTQVDFKKAVLQANPSSLNYAYKPVRNSLYDVHLARWLEYFPISQVLVLDGDNFIRDPLKQLRLTEKF</sequence>
<organism evidence="2 3">
    <name type="scientific">Ditylenchus dipsaci</name>
    <dbReference type="NCBI Taxonomy" id="166011"/>
    <lineage>
        <taxon>Eukaryota</taxon>
        <taxon>Metazoa</taxon>
        <taxon>Ecdysozoa</taxon>
        <taxon>Nematoda</taxon>
        <taxon>Chromadorea</taxon>
        <taxon>Rhabditida</taxon>
        <taxon>Tylenchina</taxon>
        <taxon>Tylenchomorpha</taxon>
        <taxon>Sphaerularioidea</taxon>
        <taxon>Anguinidae</taxon>
        <taxon>Anguininae</taxon>
        <taxon>Ditylenchus</taxon>
    </lineage>
</organism>
<reference evidence="3" key="1">
    <citation type="submission" date="2022-11" db="UniProtKB">
        <authorList>
            <consortium name="WormBaseParasite"/>
        </authorList>
    </citation>
    <scope>IDENTIFICATION</scope>
</reference>
<evidence type="ECO:0000256" key="1">
    <source>
        <dbReference type="ARBA" id="ARBA00022679"/>
    </source>
</evidence>
<dbReference type="AlphaFoldDB" id="A0A915DVS1"/>
<proteinExistence type="predicted"/>
<dbReference type="GO" id="GO:0008467">
    <property type="term" value="F:[heparan sulfate]-glucosamine 3-sulfotransferase activity"/>
    <property type="evidence" value="ECO:0007669"/>
    <property type="project" value="TreeGrafter"/>
</dbReference>
<dbReference type="WBParaSite" id="jg23291">
    <property type="protein sequence ID" value="jg23291"/>
    <property type="gene ID" value="jg23291"/>
</dbReference>
<dbReference type="PANTHER" id="PTHR10605">
    <property type="entry name" value="HEPARAN SULFATE SULFOTRANSFERASE"/>
    <property type="match status" value="1"/>
</dbReference>
<dbReference type="InterPro" id="IPR027417">
    <property type="entry name" value="P-loop_NTPase"/>
</dbReference>